<feature type="domain" description="P-type ATPase A" evidence="10">
    <location>
        <begin position="223"/>
        <end position="311"/>
    </location>
</feature>
<dbReference type="InterPro" id="IPR006068">
    <property type="entry name" value="ATPase_P-typ_cation-transptr_C"/>
</dbReference>
<keyword evidence="7 9" id="KW-0472">Membrane</keyword>
<evidence type="ECO:0000256" key="7">
    <source>
        <dbReference type="ARBA" id="ARBA00023136"/>
    </source>
</evidence>
<gene>
    <name evidence="13 14" type="primary">LOC111008004</name>
</gene>
<dbReference type="Gene3D" id="1.20.1110.10">
    <property type="entry name" value="Calcium-transporting ATPase, transmembrane domain"/>
    <property type="match status" value="2"/>
</dbReference>
<dbReference type="InterPro" id="IPR023298">
    <property type="entry name" value="ATPase_P-typ_TM_dom_sf"/>
</dbReference>
<keyword evidence="12" id="KW-1185">Reference proteome</keyword>
<feature type="transmembrane region" description="Helical" evidence="9">
    <location>
        <begin position="827"/>
        <end position="848"/>
    </location>
</feature>
<evidence type="ECO:0000256" key="4">
    <source>
        <dbReference type="ARBA" id="ARBA00022837"/>
    </source>
</evidence>
<evidence type="ECO:0000256" key="2">
    <source>
        <dbReference type="ARBA" id="ARBA00022692"/>
    </source>
</evidence>
<feature type="domain" description="Cation-transporting P-type ATPase C-terminal" evidence="11">
    <location>
        <begin position="821"/>
        <end position="992"/>
    </location>
</feature>
<feature type="region of interest" description="Disordered" evidence="8">
    <location>
        <begin position="53"/>
        <end position="80"/>
    </location>
</feature>
<dbReference type="Proteomes" id="UP000504603">
    <property type="component" value="Unplaced"/>
</dbReference>
<dbReference type="SUPFAM" id="SSF56784">
    <property type="entry name" value="HAD-like"/>
    <property type="match status" value="1"/>
</dbReference>
<dbReference type="SUPFAM" id="SSF81653">
    <property type="entry name" value="Calcium ATPase, transduction domain A"/>
    <property type="match status" value="1"/>
</dbReference>
<dbReference type="AlphaFoldDB" id="A0A6J1C3F1"/>
<evidence type="ECO:0000259" key="10">
    <source>
        <dbReference type="Pfam" id="PF00122"/>
    </source>
</evidence>
<dbReference type="Pfam" id="PF00689">
    <property type="entry name" value="Cation_ATPase_C"/>
    <property type="match status" value="1"/>
</dbReference>
<dbReference type="SUPFAM" id="SSF81660">
    <property type="entry name" value="Metal cation-transporting ATPase, ATP-binding domain N"/>
    <property type="match status" value="1"/>
</dbReference>
<keyword evidence="5" id="KW-0460">Magnesium</keyword>
<dbReference type="Pfam" id="PF00122">
    <property type="entry name" value="E1-E2_ATPase"/>
    <property type="match status" value="1"/>
</dbReference>
<protein>
    <submittedName>
        <fullName evidence="13 14">Calcium-transporting ATPase 13, plasma membrane-type</fullName>
    </submittedName>
</protein>
<dbReference type="GO" id="GO:0005886">
    <property type="term" value="C:plasma membrane"/>
    <property type="evidence" value="ECO:0007669"/>
    <property type="project" value="TreeGrafter"/>
</dbReference>
<evidence type="ECO:0000256" key="6">
    <source>
        <dbReference type="ARBA" id="ARBA00022989"/>
    </source>
</evidence>
<feature type="compositionally biased region" description="Polar residues" evidence="8">
    <location>
        <begin position="53"/>
        <end position="69"/>
    </location>
</feature>
<keyword evidence="2 9" id="KW-0812">Transmembrane</keyword>
<keyword evidence="4" id="KW-0106">Calcium</keyword>
<evidence type="ECO:0000256" key="8">
    <source>
        <dbReference type="SAM" id="MobiDB-lite"/>
    </source>
</evidence>
<evidence type="ECO:0000313" key="12">
    <source>
        <dbReference type="Proteomes" id="UP000504603"/>
    </source>
</evidence>
<dbReference type="GO" id="GO:0046872">
    <property type="term" value="F:metal ion binding"/>
    <property type="evidence" value="ECO:0007669"/>
    <property type="project" value="UniProtKB-KW"/>
</dbReference>
<dbReference type="RefSeq" id="XP_022136265.1">
    <property type="nucleotide sequence ID" value="XM_022280573.1"/>
</dbReference>
<dbReference type="PANTHER" id="PTHR24093">
    <property type="entry name" value="CATION TRANSPORTING ATPASE"/>
    <property type="match status" value="1"/>
</dbReference>
<feature type="transmembrane region" description="Helical" evidence="9">
    <location>
        <begin position="869"/>
        <end position="887"/>
    </location>
</feature>
<accession>A0A6J1C3F1</accession>
<feature type="transmembrane region" description="Helical" evidence="9">
    <location>
        <begin position="801"/>
        <end position="821"/>
    </location>
</feature>
<dbReference type="GO" id="GO:0000166">
    <property type="term" value="F:nucleotide binding"/>
    <property type="evidence" value="ECO:0007669"/>
    <property type="project" value="InterPro"/>
</dbReference>
<dbReference type="InterPro" id="IPR036412">
    <property type="entry name" value="HAD-like_sf"/>
</dbReference>
<evidence type="ECO:0000256" key="5">
    <source>
        <dbReference type="ARBA" id="ARBA00022842"/>
    </source>
</evidence>
<dbReference type="SUPFAM" id="SSF81665">
    <property type="entry name" value="Calcium ATPase, transmembrane domain M"/>
    <property type="match status" value="1"/>
</dbReference>
<name>A0A6J1C3F1_MOMCH</name>
<dbReference type="InterPro" id="IPR023299">
    <property type="entry name" value="ATPase_P-typ_cyto_dom_N"/>
</dbReference>
<dbReference type="InterPro" id="IPR023214">
    <property type="entry name" value="HAD_sf"/>
</dbReference>
<dbReference type="GO" id="GO:0005388">
    <property type="term" value="F:P-type calcium transporter activity"/>
    <property type="evidence" value="ECO:0007669"/>
    <property type="project" value="TreeGrafter"/>
</dbReference>
<proteinExistence type="predicted"/>
<comment type="subcellular location">
    <subcellularLocation>
        <location evidence="1">Membrane</location>
    </subcellularLocation>
</comment>
<evidence type="ECO:0000313" key="13">
    <source>
        <dbReference type="RefSeq" id="XP_022136264.1"/>
    </source>
</evidence>
<evidence type="ECO:0000313" key="14">
    <source>
        <dbReference type="RefSeq" id="XP_022136265.1"/>
    </source>
</evidence>
<dbReference type="OrthoDB" id="1422951at2759"/>
<dbReference type="PANTHER" id="PTHR24093:SF454">
    <property type="entry name" value="CATION-TRANSPORTING P-TYPE ATPASE C-TERMINAL DOMAIN-CONTAINING PROTEIN"/>
    <property type="match status" value="1"/>
</dbReference>
<sequence>MLSTNVDDLATEDGARPLLAVTATTGGTSYKPLGFRQLILTVRFVICLRKTRSPPSVNQPSRTSSSRSYTAVEVHSDDKEDEREIKKQDLKLIVKRMDFEALEQFGGVEAAVSFMRSEPQGSAKGGFELSVRTTSIWDSVFLFSEGFWYSLWLSLNSYSIFLLLIASGLSFAIGSLQQGLKDGWHDGIGTLVAVILLVFLPSVVGFYRKIAEEKELLKTKNKLEVTVERGETCQIVSVSDVKEGELIRLKKGDRVPADGLLIRGETLILDELINPEINADRNPFIFSGSVVKYGKGVMIAISTGADTALQKGLLGATVHPSEETLLQSRMNKPYELVEKLVLAVSLMILFVVLARLICKKRDDYYNDKPETKREVTMGLMANVFERLFVKSWQKISFLATFLSTMLIGVQNGIPFAITVSLCMWREKIRSYGGKSQNLSACGTMGLVSAICVDISGKLSFHEVEVDEILIGKEKLKLRLLAESLHPHILEGFQQAVEVLIFDPMTSVHFGKKFLSSWENSGLGMNIEPLGPKFDIIDHKILSTRNCFGALMRKREGAEANLHLHYNGDASTILKMCSQYYDIRGIIHDMENHRDFLEKVINDMTIKGLRPIAFACKKTNDQVFEEGGLKLLGFVGLKYSCQKVKGALKDLKDLGVKITLTSEDELCVATAIAVDLGIQCGSNNQVVEGEKFREIMKSPGMEKNELMESITVMGKATPEDKHLLLQELKAFGHVVALLGGLKTSDAPTLREADVGVTEENWSTEVSGMVSDLTVEAPKSLASILKCGRCAYLNIQKFYQIQLTTSISGLLITLFCTFISGNSPITTVHLIWVTLIMSLLGGLMMVMELNEEEVKSPLEGDRNQSLLTKDILKKIVIHVLCQTLLFLLSEYVGQKVPLPSMNEDVRHTMIFNTFILWQICDLLGVMGLATEGVVVFKTVLQSHWFLISLVGVLSVQAMVIEFAGAIVNGVKLSAVQWAICFFFASLASILEWARNTFLAVLATLSAELNTVFLASLMFVFSVTFGIHLIS</sequence>
<feature type="transmembrane region" description="Helical" evidence="9">
    <location>
        <begin position="971"/>
        <end position="988"/>
    </location>
</feature>
<feature type="transmembrane region" description="Helical" evidence="9">
    <location>
        <begin position="158"/>
        <end position="176"/>
    </location>
</feature>
<feature type="transmembrane region" description="Helical" evidence="9">
    <location>
        <begin position="907"/>
        <end position="934"/>
    </location>
</feature>
<keyword evidence="3" id="KW-0479">Metal-binding</keyword>
<dbReference type="InterPro" id="IPR059000">
    <property type="entry name" value="ATPase_P-type_domA"/>
</dbReference>
<dbReference type="Gene3D" id="2.70.150.10">
    <property type="entry name" value="Calcium-transporting ATPase, cytoplasmic transduction domain A"/>
    <property type="match status" value="1"/>
</dbReference>
<dbReference type="GeneID" id="111008004"/>
<dbReference type="Gene3D" id="3.40.50.1000">
    <property type="entry name" value="HAD superfamily/HAD-like"/>
    <property type="match status" value="2"/>
</dbReference>
<feature type="transmembrane region" description="Helical" evidence="9">
    <location>
        <begin position="395"/>
        <end position="424"/>
    </location>
</feature>
<evidence type="ECO:0000256" key="9">
    <source>
        <dbReference type="SAM" id="Phobius"/>
    </source>
</evidence>
<dbReference type="Gene3D" id="3.40.1110.10">
    <property type="entry name" value="Calcium-transporting ATPase, cytoplasmic domain N"/>
    <property type="match status" value="2"/>
</dbReference>
<organism evidence="12 14">
    <name type="scientific">Momordica charantia</name>
    <name type="common">Bitter gourd</name>
    <name type="synonym">Balsam pear</name>
    <dbReference type="NCBI Taxonomy" id="3673"/>
    <lineage>
        <taxon>Eukaryota</taxon>
        <taxon>Viridiplantae</taxon>
        <taxon>Streptophyta</taxon>
        <taxon>Embryophyta</taxon>
        <taxon>Tracheophyta</taxon>
        <taxon>Spermatophyta</taxon>
        <taxon>Magnoliopsida</taxon>
        <taxon>eudicotyledons</taxon>
        <taxon>Gunneridae</taxon>
        <taxon>Pentapetalae</taxon>
        <taxon>rosids</taxon>
        <taxon>fabids</taxon>
        <taxon>Cucurbitales</taxon>
        <taxon>Cucurbitaceae</taxon>
        <taxon>Momordiceae</taxon>
        <taxon>Momordica</taxon>
    </lineage>
</organism>
<feature type="transmembrane region" description="Helical" evidence="9">
    <location>
        <begin position="336"/>
        <end position="357"/>
    </location>
</feature>
<keyword evidence="6 9" id="KW-1133">Transmembrane helix</keyword>
<dbReference type="KEGG" id="mcha:111008004"/>
<evidence type="ECO:0000259" key="11">
    <source>
        <dbReference type="Pfam" id="PF00689"/>
    </source>
</evidence>
<feature type="transmembrane region" description="Helical" evidence="9">
    <location>
        <begin position="941"/>
        <end position="965"/>
    </location>
</feature>
<feature type="transmembrane region" description="Helical" evidence="9">
    <location>
        <begin position="188"/>
        <end position="207"/>
    </location>
</feature>
<dbReference type="InterPro" id="IPR008250">
    <property type="entry name" value="ATPase_P-typ_transduc_dom_A_sf"/>
</dbReference>
<evidence type="ECO:0000256" key="3">
    <source>
        <dbReference type="ARBA" id="ARBA00022723"/>
    </source>
</evidence>
<dbReference type="RefSeq" id="XP_022136264.1">
    <property type="nucleotide sequence ID" value="XM_022280572.1"/>
</dbReference>
<evidence type="ECO:0000256" key="1">
    <source>
        <dbReference type="ARBA" id="ARBA00004370"/>
    </source>
</evidence>
<reference evidence="13 14" key="1">
    <citation type="submission" date="2025-04" db="UniProtKB">
        <authorList>
            <consortium name="RefSeq"/>
        </authorList>
    </citation>
    <scope>IDENTIFICATION</scope>
    <source>
        <strain evidence="13 14">OHB3-1</strain>
    </source>
</reference>